<keyword evidence="3" id="KW-0282">Flagellum</keyword>
<feature type="compositionally biased region" description="Gly residues" evidence="1">
    <location>
        <begin position="403"/>
        <end position="412"/>
    </location>
</feature>
<sequence>MQISDPIGNPRLLVEQIRTDALASLRSGQVLQARVVERRSDGLLLAIGSLRLPVKTVLRPQPGSVLQLRVVETGRSLELVRTDSTTARAEIEAAALRNALPRQRPLAPLLEQFQRTLESTAVAASPRPAPAAPGPSPTTGSTAQPVPAPTAGAPPGTPERPLPAPLAAAVERVLARTTVEGTRPDAAAIRQAFRHSGLFLEAHLLRGRLQDVDLKLSLLRLLSQLRGVATEQSRSPRLPPRPPDVSGHRMAETTLPALVSELLTTGESGVARILTHQLASLPSADSGQQVWQFDLPLRTPEGWDHLLLRFEREGDRGGERDQVRWTVRLEMDLKGLGPLRVQLTLAGDTLSGTFTAARADSAHRIGESMPLLSERLQRAGLQVGRLHAGQGTVEEQSGTPPRAGGGLVDEQA</sequence>
<proteinExistence type="predicted"/>
<evidence type="ECO:0000259" key="2">
    <source>
        <dbReference type="Pfam" id="PF02120"/>
    </source>
</evidence>
<keyword evidence="3" id="KW-0966">Cell projection</keyword>
<organism evidence="3">
    <name type="scientific">Sedimenticola thiotaurini</name>
    <dbReference type="NCBI Taxonomy" id="1543721"/>
    <lineage>
        <taxon>Bacteria</taxon>
        <taxon>Pseudomonadati</taxon>
        <taxon>Pseudomonadota</taxon>
        <taxon>Gammaproteobacteria</taxon>
        <taxon>Chromatiales</taxon>
        <taxon>Sedimenticolaceae</taxon>
        <taxon>Sedimenticola</taxon>
    </lineage>
</organism>
<dbReference type="Gene3D" id="3.30.750.140">
    <property type="match status" value="1"/>
</dbReference>
<dbReference type="EMBL" id="DRKP01000082">
    <property type="protein sequence ID" value="HEB96242.1"/>
    <property type="molecule type" value="Genomic_DNA"/>
</dbReference>
<feature type="domain" description="Flagellar hook-length control protein-like C-terminal" evidence="2">
    <location>
        <begin position="322"/>
        <end position="392"/>
    </location>
</feature>
<feature type="region of interest" description="Disordered" evidence="1">
    <location>
        <begin position="120"/>
        <end position="163"/>
    </location>
</feature>
<dbReference type="AlphaFoldDB" id="A0A831RLS3"/>
<feature type="compositionally biased region" description="Low complexity" evidence="1">
    <location>
        <begin position="137"/>
        <end position="154"/>
    </location>
</feature>
<evidence type="ECO:0000313" key="3">
    <source>
        <dbReference type="EMBL" id="HEB96242.1"/>
    </source>
</evidence>
<reference evidence="3" key="1">
    <citation type="journal article" date="2020" name="mSystems">
        <title>Genome- and Community-Level Interaction Insights into Carbon Utilization and Element Cycling Functions of Hydrothermarchaeota in Hydrothermal Sediment.</title>
        <authorList>
            <person name="Zhou Z."/>
            <person name="Liu Y."/>
            <person name="Xu W."/>
            <person name="Pan J."/>
            <person name="Luo Z.H."/>
            <person name="Li M."/>
        </authorList>
    </citation>
    <scope>NUCLEOTIDE SEQUENCE [LARGE SCALE GENOMIC DNA]</scope>
    <source>
        <strain evidence="3">HyVt-443</strain>
    </source>
</reference>
<dbReference type="InterPro" id="IPR021136">
    <property type="entry name" value="Flagellar_hook_control-like_C"/>
</dbReference>
<dbReference type="Proteomes" id="UP000886251">
    <property type="component" value="Unassembled WGS sequence"/>
</dbReference>
<name>A0A831RLS3_9GAMM</name>
<dbReference type="Pfam" id="PF02120">
    <property type="entry name" value="Flg_hook"/>
    <property type="match status" value="1"/>
</dbReference>
<evidence type="ECO:0000256" key="1">
    <source>
        <dbReference type="SAM" id="MobiDB-lite"/>
    </source>
</evidence>
<feature type="region of interest" description="Disordered" evidence="1">
    <location>
        <begin position="389"/>
        <end position="412"/>
    </location>
</feature>
<gene>
    <name evidence="3" type="ORF">ENI96_07410</name>
</gene>
<feature type="compositionally biased region" description="Pro residues" evidence="1">
    <location>
        <begin position="127"/>
        <end position="136"/>
    </location>
</feature>
<comment type="caution">
    <text evidence="3">The sequence shown here is derived from an EMBL/GenBank/DDBJ whole genome shotgun (WGS) entry which is preliminary data.</text>
</comment>
<protein>
    <submittedName>
        <fullName evidence="3">Flagellar hook-length control protein FliK</fullName>
    </submittedName>
</protein>
<accession>A0A831RLS3</accession>
<dbReference type="InterPro" id="IPR038610">
    <property type="entry name" value="FliK-like_C_sf"/>
</dbReference>
<keyword evidence="3" id="KW-0969">Cilium</keyword>